<evidence type="ECO:0008006" key="3">
    <source>
        <dbReference type="Google" id="ProtNLM"/>
    </source>
</evidence>
<reference evidence="1" key="1">
    <citation type="submission" date="2022-04" db="EMBL/GenBank/DDBJ databases">
        <title>A functionally conserved STORR gene fusion in Papaver species that diverged 16.8 million years ago.</title>
        <authorList>
            <person name="Catania T."/>
        </authorList>
    </citation>
    <scope>NUCLEOTIDE SEQUENCE</scope>
    <source>
        <strain evidence="1">S-188037</strain>
    </source>
</reference>
<dbReference type="Proteomes" id="UP001202328">
    <property type="component" value="Unassembled WGS sequence"/>
</dbReference>
<organism evidence="1 2">
    <name type="scientific">Papaver atlanticum</name>
    <dbReference type="NCBI Taxonomy" id="357466"/>
    <lineage>
        <taxon>Eukaryota</taxon>
        <taxon>Viridiplantae</taxon>
        <taxon>Streptophyta</taxon>
        <taxon>Embryophyta</taxon>
        <taxon>Tracheophyta</taxon>
        <taxon>Spermatophyta</taxon>
        <taxon>Magnoliopsida</taxon>
        <taxon>Ranunculales</taxon>
        <taxon>Papaveraceae</taxon>
        <taxon>Papaveroideae</taxon>
        <taxon>Papaver</taxon>
    </lineage>
</organism>
<dbReference type="CDD" id="cd14726">
    <property type="entry name" value="TraB_PrgY-like"/>
    <property type="match status" value="1"/>
</dbReference>
<dbReference type="InterPro" id="IPR046345">
    <property type="entry name" value="TraB_PrgY-like"/>
</dbReference>
<sequence>MGLNCILSELIMFLKRVLKLSKKVIDYVRPDVVAVELCKRRAAAMRAMNWKPEDDTLYNLFRRSMRAPGGLCMKFGMFFPSYRYSLLHAHGVFPGLEFKVAMEESSRVGATCFYIDQDIAVTLQQLSKVSPFYLFREAYHTRVRDEVECTRSSVHEIDSFREKLRPELFEVMVEDRDKFMFTNLRSFQGKIVAVVGMGHMDGIELLWKLAEEDGNSNVLLKSEIEISGYTLFSCSV</sequence>
<comment type="caution">
    <text evidence="1">The sequence shown here is derived from an EMBL/GenBank/DDBJ whole genome shotgun (WGS) entry which is preliminary data.</text>
</comment>
<dbReference type="PANTHER" id="PTHR21530:SF5">
    <property type="entry name" value="TRAB FAMILY PROTEIN"/>
    <property type="match status" value="1"/>
</dbReference>
<protein>
    <recommendedName>
        <fullName evidence="3">TraB family protein</fullName>
    </recommendedName>
</protein>
<dbReference type="AlphaFoldDB" id="A0AAD4TAQ3"/>
<evidence type="ECO:0000313" key="1">
    <source>
        <dbReference type="EMBL" id="KAI3945688.1"/>
    </source>
</evidence>
<dbReference type="Pfam" id="PF01963">
    <property type="entry name" value="TraB_PrgY_gumN"/>
    <property type="match status" value="1"/>
</dbReference>
<keyword evidence="2" id="KW-1185">Reference proteome</keyword>
<dbReference type="InterPro" id="IPR002816">
    <property type="entry name" value="TraB/PrgY/GumN_fam"/>
</dbReference>
<evidence type="ECO:0000313" key="2">
    <source>
        <dbReference type="Proteomes" id="UP001202328"/>
    </source>
</evidence>
<name>A0AAD4TAQ3_9MAGN</name>
<gene>
    <name evidence="1" type="ORF">MKW98_022962</name>
</gene>
<dbReference type="PANTHER" id="PTHR21530">
    <property type="entry name" value="PHEROMONE SHUTDOWN PROTEIN"/>
    <property type="match status" value="1"/>
</dbReference>
<proteinExistence type="predicted"/>
<dbReference type="EMBL" id="JAJJMB010003726">
    <property type="protein sequence ID" value="KAI3945688.1"/>
    <property type="molecule type" value="Genomic_DNA"/>
</dbReference>
<accession>A0AAD4TAQ3</accession>